<dbReference type="InterPro" id="IPR003494">
    <property type="entry name" value="SHS2_FtsA"/>
</dbReference>
<evidence type="ECO:0000256" key="6">
    <source>
        <dbReference type="PIRNR" id="PIRNR003101"/>
    </source>
</evidence>
<reference evidence="8 9" key="1">
    <citation type="submission" date="2017-02" db="EMBL/GenBank/DDBJ databases">
        <title>Draft genome of Acidibacillus ferrooxidans Huett2.</title>
        <authorList>
            <person name="Schopf S."/>
        </authorList>
    </citation>
    <scope>NUCLEOTIDE SEQUENCE [LARGE SCALE GENOMIC DNA]</scope>
    <source>
        <strain evidence="8 9">Huett2</strain>
    </source>
</reference>
<gene>
    <name evidence="5" type="primary">ftsA</name>
    <name evidence="8" type="ORF">B2M26_07845</name>
</gene>
<comment type="similarity">
    <text evidence="5 6">Belongs to the FtsA/MreB family.</text>
</comment>
<dbReference type="PIRSF" id="PIRSF003101">
    <property type="entry name" value="FtsA"/>
    <property type="match status" value="1"/>
</dbReference>
<dbReference type="GO" id="GO:0043093">
    <property type="term" value="P:FtsZ-dependent cytokinesis"/>
    <property type="evidence" value="ECO:0007669"/>
    <property type="project" value="UniProtKB-UniRule"/>
</dbReference>
<accession>A0A1V4ETG1</accession>
<evidence type="ECO:0000256" key="1">
    <source>
        <dbReference type="ARBA" id="ARBA00022475"/>
    </source>
</evidence>
<evidence type="ECO:0000256" key="4">
    <source>
        <dbReference type="ARBA" id="ARBA00023306"/>
    </source>
</evidence>
<dbReference type="PANTHER" id="PTHR32432:SF4">
    <property type="entry name" value="CELL DIVISION PROTEIN FTSA"/>
    <property type="match status" value="1"/>
</dbReference>
<keyword evidence="1 5" id="KW-1003">Cell membrane</keyword>
<dbReference type="GO" id="GO:0032153">
    <property type="term" value="C:cell division site"/>
    <property type="evidence" value="ECO:0007669"/>
    <property type="project" value="UniProtKB-UniRule"/>
</dbReference>
<evidence type="ECO:0000259" key="7">
    <source>
        <dbReference type="SMART" id="SM00842"/>
    </source>
</evidence>
<comment type="caution">
    <text evidence="8">The sequence shown here is derived from an EMBL/GenBank/DDBJ whole genome shotgun (WGS) entry which is preliminary data.</text>
</comment>
<dbReference type="Proteomes" id="UP000190229">
    <property type="component" value="Unassembled WGS sequence"/>
</dbReference>
<dbReference type="InterPro" id="IPR020823">
    <property type="entry name" value="Cell_div_FtsA"/>
</dbReference>
<evidence type="ECO:0000313" key="9">
    <source>
        <dbReference type="Proteomes" id="UP000190229"/>
    </source>
</evidence>
<organism evidence="8 9">
    <name type="scientific">Ferroacidibacillus organovorans</name>
    <dbReference type="NCBI Taxonomy" id="1765683"/>
    <lineage>
        <taxon>Bacteria</taxon>
        <taxon>Bacillati</taxon>
        <taxon>Bacillota</taxon>
        <taxon>Bacilli</taxon>
        <taxon>Bacillales</taxon>
        <taxon>Alicyclobacillaceae</taxon>
        <taxon>Ferroacidibacillus</taxon>
    </lineage>
</organism>
<evidence type="ECO:0000256" key="2">
    <source>
        <dbReference type="ARBA" id="ARBA00022618"/>
    </source>
</evidence>
<dbReference type="RefSeq" id="WP_079290507.1">
    <property type="nucleotide sequence ID" value="NZ_MWPS01000021.1"/>
</dbReference>
<dbReference type="SMART" id="SM00842">
    <property type="entry name" value="FtsA"/>
    <property type="match status" value="1"/>
</dbReference>
<dbReference type="AlphaFoldDB" id="A0A1V4ETG1"/>
<dbReference type="GO" id="GO:0009898">
    <property type="term" value="C:cytoplasmic side of plasma membrane"/>
    <property type="evidence" value="ECO:0007669"/>
    <property type="project" value="UniProtKB-UniRule"/>
</dbReference>
<keyword evidence="4 5" id="KW-0131">Cell cycle</keyword>
<dbReference type="HAMAP" id="MF_02033">
    <property type="entry name" value="FtsA"/>
    <property type="match status" value="1"/>
</dbReference>
<keyword evidence="9" id="KW-1185">Reference proteome</keyword>
<dbReference type="Gene3D" id="3.30.420.40">
    <property type="match status" value="2"/>
</dbReference>
<keyword evidence="3 5" id="KW-0472">Membrane</keyword>
<proteinExistence type="inferred from homology"/>
<evidence type="ECO:0000256" key="3">
    <source>
        <dbReference type="ARBA" id="ARBA00023136"/>
    </source>
</evidence>
<dbReference type="SUPFAM" id="SSF53067">
    <property type="entry name" value="Actin-like ATPase domain"/>
    <property type="match status" value="2"/>
</dbReference>
<comment type="function">
    <text evidence="5 6">Cell division protein that is involved in the assembly of the Z ring. May serve as a membrane anchor for the Z ring.</text>
</comment>
<dbReference type="PANTHER" id="PTHR32432">
    <property type="entry name" value="CELL DIVISION PROTEIN FTSA-RELATED"/>
    <property type="match status" value="1"/>
</dbReference>
<evidence type="ECO:0000256" key="5">
    <source>
        <dbReference type="HAMAP-Rule" id="MF_02033"/>
    </source>
</evidence>
<dbReference type="InterPro" id="IPR050696">
    <property type="entry name" value="FtsA/MreB"/>
</dbReference>
<comment type="subunit">
    <text evidence="5">Self-interacts. Interacts with FtsZ.</text>
</comment>
<protein>
    <recommendedName>
        <fullName evidence="5 6">Cell division protein FtsA</fullName>
    </recommendedName>
</protein>
<dbReference type="Pfam" id="PF14450">
    <property type="entry name" value="FtsA"/>
    <property type="match status" value="2"/>
</dbReference>
<dbReference type="EMBL" id="MWPS01000021">
    <property type="protein sequence ID" value="OPG16215.1"/>
    <property type="molecule type" value="Genomic_DNA"/>
</dbReference>
<dbReference type="CDD" id="cd24048">
    <property type="entry name" value="ASKHA_NBD_FtsA"/>
    <property type="match status" value="1"/>
</dbReference>
<dbReference type="Pfam" id="PF02491">
    <property type="entry name" value="SHS2_FTSA"/>
    <property type="match status" value="1"/>
</dbReference>
<comment type="subcellular location">
    <subcellularLocation>
        <location evidence="5">Cell membrane</location>
        <topology evidence="5">Peripheral membrane protein</topology>
        <orientation evidence="5">Cytoplasmic side</orientation>
    </subcellularLocation>
    <text evidence="5">Localizes to the Z ring in an FtsZ-dependent manner. Targeted to the membrane through a conserved C-terminal amphipathic helix.</text>
</comment>
<dbReference type="NCBIfam" id="TIGR01174">
    <property type="entry name" value="ftsA"/>
    <property type="match status" value="1"/>
</dbReference>
<sequence>MTKGDIIVGLDIGTSIIRAIIGEVEHSGISVIGVGTAKSDGIKKGAIVDIDKTVVAIREAVNHAERMVGIDIQSAYISVSGNHIALQPSHGIVAVSSEDREIGDEDVERVIAATRVINLPPDREIVDVVPREYTVDGLSEVSDPRGMIGVRLEVDVYVVTGSRTVLHNLLRCVERAGLEVAGTVFTPLAAAGMILSPDERRLGVTLVDVGAGSTTVSVFENGLLERYSIIPIGSDSVTNDISVGLELGYDTAEMVKLRYGIADISLVKEEEKFKAHRIGSQEEQEFTVQKLEYIIESRMQEIYALVKLELERQGYPKGLPGGYVLTGGGMLLRGADRLAAKELDAQVRIAVPDFVGVRDPSYVSCVSMVQYVSRMFGKQMVAASSSIKRKSSGSAFSRLKNWLQDFI</sequence>
<keyword evidence="2 5" id="KW-0132">Cell division</keyword>
<name>A0A1V4ETG1_9BACL</name>
<feature type="domain" description="SHS2" evidence="7">
    <location>
        <begin position="7"/>
        <end position="194"/>
    </location>
</feature>
<dbReference type="Gene3D" id="3.30.1490.110">
    <property type="match status" value="1"/>
</dbReference>
<dbReference type="InterPro" id="IPR043129">
    <property type="entry name" value="ATPase_NBD"/>
</dbReference>
<evidence type="ECO:0000313" key="8">
    <source>
        <dbReference type="EMBL" id="OPG16215.1"/>
    </source>
</evidence>